<dbReference type="PANTHER" id="PTHR24073">
    <property type="entry name" value="DRAB5-RELATED"/>
    <property type="match status" value="1"/>
</dbReference>
<name>A0A210PTK2_MIZYE</name>
<keyword evidence="4" id="KW-1185">Reference proteome</keyword>
<dbReference type="Pfam" id="PF08477">
    <property type="entry name" value="Roc"/>
    <property type="match status" value="1"/>
</dbReference>
<evidence type="ECO:0000313" key="4">
    <source>
        <dbReference type="Proteomes" id="UP000242188"/>
    </source>
</evidence>
<reference evidence="3 4" key="1">
    <citation type="journal article" date="2017" name="Nat. Ecol. Evol.">
        <title>Scallop genome provides insights into evolution of bilaterian karyotype and development.</title>
        <authorList>
            <person name="Wang S."/>
            <person name="Zhang J."/>
            <person name="Jiao W."/>
            <person name="Li J."/>
            <person name="Xun X."/>
            <person name="Sun Y."/>
            <person name="Guo X."/>
            <person name="Huan P."/>
            <person name="Dong B."/>
            <person name="Zhang L."/>
            <person name="Hu X."/>
            <person name="Sun X."/>
            <person name="Wang J."/>
            <person name="Zhao C."/>
            <person name="Wang Y."/>
            <person name="Wang D."/>
            <person name="Huang X."/>
            <person name="Wang R."/>
            <person name="Lv J."/>
            <person name="Li Y."/>
            <person name="Zhang Z."/>
            <person name="Liu B."/>
            <person name="Lu W."/>
            <person name="Hui Y."/>
            <person name="Liang J."/>
            <person name="Zhou Z."/>
            <person name="Hou R."/>
            <person name="Li X."/>
            <person name="Liu Y."/>
            <person name="Li H."/>
            <person name="Ning X."/>
            <person name="Lin Y."/>
            <person name="Zhao L."/>
            <person name="Xing Q."/>
            <person name="Dou J."/>
            <person name="Li Y."/>
            <person name="Mao J."/>
            <person name="Guo H."/>
            <person name="Dou H."/>
            <person name="Li T."/>
            <person name="Mu C."/>
            <person name="Jiang W."/>
            <person name="Fu Q."/>
            <person name="Fu X."/>
            <person name="Miao Y."/>
            <person name="Liu J."/>
            <person name="Yu Q."/>
            <person name="Li R."/>
            <person name="Liao H."/>
            <person name="Li X."/>
            <person name="Kong Y."/>
            <person name="Jiang Z."/>
            <person name="Chourrout D."/>
            <person name="Li R."/>
            <person name="Bao Z."/>
        </authorList>
    </citation>
    <scope>NUCLEOTIDE SEQUENCE [LARGE SCALE GENOMIC DNA]</scope>
    <source>
        <strain evidence="3 4">PY_sf001</strain>
    </source>
</reference>
<evidence type="ECO:0000313" key="3">
    <source>
        <dbReference type="EMBL" id="OWF39821.1"/>
    </source>
</evidence>
<dbReference type="GO" id="GO:0005525">
    <property type="term" value="F:GTP binding"/>
    <property type="evidence" value="ECO:0007669"/>
    <property type="project" value="UniProtKB-KW"/>
</dbReference>
<dbReference type="Gene3D" id="1.25.40.20">
    <property type="entry name" value="Ankyrin repeat-containing domain"/>
    <property type="match status" value="1"/>
</dbReference>
<protein>
    <submittedName>
        <fullName evidence="3">Serine/threonine-protein kinase roco5</fullName>
    </submittedName>
</protein>
<dbReference type="InterPro" id="IPR036770">
    <property type="entry name" value="Ankyrin_rpt-contain_sf"/>
</dbReference>
<proteinExistence type="predicted"/>
<dbReference type="EMBL" id="NEDP02005507">
    <property type="protein sequence ID" value="OWF39821.1"/>
    <property type="molecule type" value="Genomic_DNA"/>
</dbReference>
<dbReference type="AlphaFoldDB" id="A0A210PTK2"/>
<dbReference type="SUPFAM" id="SSF52540">
    <property type="entry name" value="P-loop containing nucleoside triphosphate hydrolases"/>
    <property type="match status" value="1"/>
</dbReference>
<keyword evidence="3" id="KW-0418">Kinase</keyword>
<accession>A0A210PTK2</accession>
<dbReference type="Proteomes" id="UP000242188">
    <property type="component" value="Unassembled WGS sequence"/>
</dbReference>
<evidence type="ECO:0000256" key="2">
    <source>
        <dbReference type="ARBA" id="ARBA00023134"/>
    </source>
</evidence>
<keyword evidence="2" id="KW-0342">GTP-binding</keyword>
<evidence type="ECO:0000256" key="1">
    <source>
        <dbReference type="ARBA" id="ARBA00022741"/>
    </source>
</evidence>
<keyword evidence="1" id="KW-0547">Nucleotide-binding</keyword>
<keyword evidence="3" id="KW-0808">Transferase</keyword>
<dbReference type="InterPro" id="IPR027417">
    <property type="entry name" value="P-loop_NTPase"/>
</dbReference>
<dbReference type="GO" id="GO:0016301">
    <property type="term" value="F:kinase activity"/>
    <property type="evidence" value="ECO:0007669"/>
    <property type="project" value="UniProtKB-KW"/>
</dbReference>
<sequence length="589" mass="67311">MSLSRRTATSELFRAAMQGNIDLFDAAIKSGENIASTNYHGQSVVHVVSVNCHFSLLEHLVARYPQVLHLGRRLDNGGYNAAHRCCRTLHTEGRLRMLDLLLRTTGIDVEDYCQRTTLLDLARQYYYTDVEEYLLWRRSHTQGLPENIRRMTNDGVMKFLKQQLLSPPQPQKTSTRTKTVPAEKFEDLPSAKINSYLEMFIGQKEKYRHIRVMFVGKEGVGKTTLCLRLQGKPVDIAIREPTEGASLYLQVFEIDLDTYTWSRIDDASSDGIMADRMGRLMRDAKKRRSLALPSELKLSLVPLNESEIEETPGDANVPMSAGIPGREPALGGILFTGASKPHMTSLPDVRKLEERQLRFVDVVRQTSELQKGDNVAFLSMWDMGGQTSFQANHGVFMSSHCVFILAFDTLEYLTERDESGRITEWIRTIGTYRSSYDKSQPSHKPPIIIVGTKMDLVNKHIPAKNNRKKQLEAIKEELCQTKEVEASVDSDGSADFVRFCTVDNTNENASSYDDIRNLILEAAKHQDQWERELPVNWLVLERDLLKQRTLGRKILTLDEIYEIDAKCEFPIKNKEDIMLFLEDSYTYQR</sequence>
<dbReference type="Gene3D" id="3.40.50.300">
    <property type="entry name" value="P-loop containing nucleotide triphosphate hydrolases"/>
    <property type="match status" value="2"/>
</dbReference>
<gene>
    <name evidence="3" type="ORF">KP79_PYT20117</name>
</gene>
<organism evidence="3 4">
    <name type="scientific">Mizuhopecten yessoensis</name>
    <name type="common">Japanese scallop</name>
    <name type="synonym">Patinopecten yessoensis</name>
    <dbReference type="NCBI Taxonomy" id="6573"/>
    <lineage>
        <taxon>Eukaryota</taxon>
        <taxon>Metazoa</taxon>
        <taxon>Spiralia</taxon>
        <taxon>Lophotrochozoa</taxon>
        <taxon>Mollusca</taxon>
        <taxon>Bivalvia</taxon>
        <taxon>Autobranchia</taxon>
        <taxon>Pteriomorphia</taxon>
        <taxon>Pectinida</taxon>
        <taxon>Pectinoidea</taxon>
        <taxon>Pectinidae</taxon>
        <taxon>Mizuhopecten</taxon>
    </lineage>
</organism>
<dbReference type="SUPFAM" id="SSF48403">
    <property type="entry name" value="Ankyrin repeat"/>
    <property type="match status" value="1"/>
</dbReference>
<comment type="caution">
    <text evidence="3">The sequence shown here is derived from an EMBL/GenBank/DDBJ whole genome shotgun (WGS) entry which is preliminary data.</text>
</comment>